<keyword evidence="1" id="KW-0472">Membrane</keyword>
<sequence length="381" mass="42686">MSKSKRHRTKHLLLLAIMMITPIATTCFTENVKAETPTIEPDKTAREAKFTDANELATIELSVRRLDERYQLPLPGAVFALKETMFDEDETIGLDYTEGTILVTGQQAFLRNQKGDKLKIEPDKDYYLKEIFAPLGYRNLGVIYKIHTSKDGAKTAVYTLDKDGNIKDDITHTYKNEVITFDVGNNATYNVELFSVDKNSAKALAGAEFDISTLEVAPDFDLDEAKKIDLSQFKDESKTVTFDADGKISYTDIPRGTLYKLTQTKAPKGYRLNKTSLVFFKGLKNKIIVKHVNNLTGQLSSTVFNTDFDALATDYSVARTTDSANTDARIKLKSSTRLEPFNAESLLRDSKHYFIIVGGAIFLIFIGIVVILYRGKSSEES</sequence>
<organism evidence="4 5">
    <name type="scientific">Pseudolactococcus hodotermopsidis</name>
    <dbReference type="NCBI Taxonomy" id="2709157"/>
    <lineage>
        <taxon>Bacteria</taxon>
        <taxon>Bacillati</taxon>
        <taxon>Bacillota</taxon>
        <taxon>Bacilli</taxon>
        <taxon>Lactobacillales</taxon>
        <taxon>Streptococcaceae</taxon>
        <taxon>Pseudolactococcus</taxon>
    </lineage>
</organism>
<keyword evidence="2" id="KW-0732">Signal</keyword>
<dbReference type="EMBL" id="BLLI01000112">
    <property type="protein sequence ID" value="GFH43512.1"/>
    <property type="molecule type" value="Genomic_DNA"/>
</dbReference>
<name>A0A6A0BDM4_9LACT</name>
<dbReference type="Proteomes" id="UP000480303">
    <property type="component" value="Unassembled WGS sequence"/>
</dbReference>
<evidence type="ECO:0000259" key="3">
    <source>
        <dbReference type="Pfam" id="PF17802"/>
    </source>
</evidence>
<dbReference type="Pfam" id="PF17802">
    <property type="entry name" value="SpaA"/>
    <property type="match status" value="1"/>
</dbReference>
<evidence type="ECO:0000256" key="2">
    <source>
        <dbReference type="SAM" id="SignalP"/>
    </source>
</evidence>
<proteinExistence type="predicted"/>
<keyword evidence="5" id="KW-1185">Reference proteome</keyword>
<dbReference type="Gene3D" id="2.60.40.10">
    <property type="entry name" value="Immunoglobulins"/>
    <property type="match status" value="2"/>
</dbReference>
<protein>
    <recommendedName>
        <fullName evidence="3">SpaA-like prealbumin fold domain-containing protein</fullName>
    </recommendedName>
</protein>
<feature type="signal peptide" evidence="2">
    <location>
        <begin position="1"/>
        <end position="26"/>
    </location>
</feature>
<evidence type="ECO:0000256" key="1">
    <source>
        <dbReference type="SAM" id="Phobius"/>
    </source>
</evidence>
<dbReference type="AlphaFoldDB" id="A0A6A0BDM4"/>
<reference evidence="4 5" key="1">
    <citation type="submission" date="2020-02" db="EMBL/GenBank/DDBJ databases">
        <title>Draft genome sequence of Lactococcus sp. Hs30E4-3.</title>
        <authorList>
            <person name="Noda S."/>
            <person name="Yuki M."/>
            <person name="Ohkuma M."/>
        </authorList>
    </citation>
    <scope>NUCLEOTIDE SEQUENCE [LARGE SCALE GENOMIC DNA]</scope>
    <source>
        <strain evidence="4 5">Hs30E4-3</strain>
    </source>
</reference>
<evidence type="ECO:0000313" key="4">
    <source>
        <dbReference type="EMBL" id="GFH43512.1"/>
    </source>
</evidence>
<comment type="caution">
    <text evidence="4">The sequence shown here is derived from an EMBL/GenBank/DDBJ whole genome shotgun (WGS) entry which is preliminary data.</text>
</comment>
<dbReference type="InterPro" id="IPR013783">
    <property type="entry name" value="Ig-like_fold"/>
</dbReference>
<feature type="transmembrane region" description="Helical" evidence="1">
    <location>
        <begin position="353"/>
        <end position="373"/>
    </location>
</feature>
<accession>A0A6A0BDM4</accession>
<keyword evidence="1" id="KW-0812">Transmembrane</keyword>
<keyword evidence="1" id="KW-1133">Transmembrane helix</keyword>
<dbReference type="InterPro" id="IPR041033">
    <property type="entry name" value="SpaA_PFL_dom_1"/>
</dbReference>
<feature type="chain" id="PRO_5038821185" description="SpaA-like prealbumin fold domain-containing protein" evidence="2">
    <location>
        <begin position="27"/>
        <end position="381"/>
    </location>
</feature>
<evidence type="ECO:0000313" key="5">
    <source>
        <dbReference type="Proteomes" id="UP000480303"/>
    </source>
</evidence>
<gene>
    <name evidence="4" type="ORF">Hs30E_20410</name>
</gene>
<feature type="domain" description="SpaA-like prealbumin fold" evidence="3">
    <location>
        <begin position="191"/>
        <end position="279"/>
    </location>
</feature>
<dbReference type="RefSeq" id="WP_172209927.1">
    <property type="nucleotide sequence ID" value="NZ_BLLI01000112.1"/>
</dbReference>